<dbReference type="InterPro" id="IPR002918">
    <property type="entry name" value="Lipase_EstA/Esterase_EstB"/>
</dbReference>
<dbReference type="Proteomes" id="UP000733379">
    <property type="component" value="Unassembled WGS sequence"/>
</dbReference>
<feature type="signal peptide" evidence="2">
    <location>
        <begin position="1"/>
        <end position="24"/>
    </location>
</feature>
<evidence type="ECO:0000313" key="3">
    <source>
        <dbReference type="EMBL" id="MBU3061949.1"/>
    </source>
</evidence>
<name>A0ABS6AY70_9NOCA</name>
<proteinExistence type="predicted"/>
<keyword evidence="3" id="KW-0378">Hydrolase</keyword>
<comment type="caution">
    <text evidence="3">The sequence shown here is derived from an EMBL/GenBank/DDBJ whole genome shotgun (WGS) entry which is preliminary data.</text>
</comment>
<keyword evidence="4" id="KW-1185">Reference proteome</keyword>
<organism evidence="3 4">
    <name type="scientific">Nocardia albiluteola</name>
    <dbReference type="NCBI Taxonomy" id="2842303"/>
    <lineage>
        <taxon>Bacteria</taxon>
        <taxon>Bacillati</taxon>
        <taxon>Actinomycetota</taxon>
        <taxon>Actinomycetes</taxon>
        <taxon>Mycobacteriales</taxon>
        <taxon>Nocardiaceae</taxon>
        <taxon>Nocardia</taxon>
    </lineage>
</organism>
<dbReference type="RefSeq" id="WP_215916861.1">
    <property type="nucleotide sequence ID" value="NZ_JAHKNI010000003.1"/>
</dbReference>
<evidence type="ECO:0000313" key="4">
    <source>
        <dbReference type="Proteomes" id="UP000733379"/>
    </source>
</evidence>
<dbReference type="PANTHER" id="PTHR32015">
    <property type="entry name" value="FASTING INDUCED LIPASE"/>
    <property type="match status" value="1"/>
</dbReference>
<dbReference type="PANTHER" id="PTHR32015:SF1">
    <property type="entry name" value="LIPASE"/>
    <property type="match status" value="1"/>
</dbReference>
<dbReference type="SUPFAM" id="SSF53474">
    <property type="entry name" value="alpha/beta-Hydrolases"/>
    <property type="match status" value="1"/>
</dbReference>
<sequence length="310" mass="31794">MYLARLGTAVATALTAIAAGTATAAPALGPDPTYSYPSAAAAQAADPGQAPPAANNWACRPGPGHPHPVVLIHGFSNQTLTWNTMSPVLAREGYCVFSLTYGTSFLGPVFGSLTPIEDSAHQVAAFIDRVRAATGADQVSLVGHSNGGAVAFYYLNHLGGAPKVSDLVSMAGSLHGSTVSGAATAGGALMDVVGAHQQVTSICGPCALTPGSPFLHILNPDPRVAPRVRFTAIVTKYDEIATPYTTGLIDDAPNAHNVVVQDLCPTDYTDHLELTYDPVAVAVVRNALDPGHPQPVSCTTVLPFVGLAGH</sequence>
<reference evidence="3 4" key="1">
    <citation type="submission" date="2021-06" db="EMBL/GenBank/DDBJ databases">
        <title>Actinomycetes sequencing.</title>
        <authorList>
            <person name="Shan Q."/>
        </authorList>
    </citation>
    <scope>NUCLEOTIDE SEQUENCE [LARGE SCALE GENOMIC DNA]</scope>
    <source>
        <strain evidence="3 4">NEAU-G5</strain>
    </source>
</reference>
<feature type="region of interest" description="Disordered" evidence="1">
    <location>
        <begin position="39"/>
        <end position="59"/>
    </location>
</feature>
<protein>
    <submittedName>
        <fullName evidence="3">Alpha/beta fold hydrolase</fullName>
    </submittedName>
</protein>
<gene>
    <name evidence="3" type="ORF">KO481_10480</name>
</gene>
<feature type="chain" id="PRO_5047487901" evidence="2">
    <location>
        <begin position="25"/>
        <end position="310"/>
    </location>
</feature>
<keyword evidence="2" id="KW-0732">Signal</keyword>
<feature type="compositionally biased region" description="Low complexity" evidence="1">
    <location>
        <begin position="39"/>
        <end position="54"/>
    </location>
</feature>
<evidence type="ECO:0000256" key="1">
    <source>
        <dbReference type="SAM" id="MobiDB-lite"/>
    </source>
</evidence>
<dbReference type="InterPro" id="IPR029058">
    <property type="entry name" value="AB_hydrolase_fold"/>
</dbReference>
<evidence type="ECO:0000256" key="2">
    <source>
        <dbReference type="SAM" id="SignalP"/>
    </source>
</evidence>
<dbReference type="Pfam" id="PF01674">
    <property type="entry name" value="Lipase_2"/>
    <property type="match status" value="1"/>
</dbReference>
<dbReference type="Gene3D" id="3.40.50.1820">
    <property type="entry name" value="alpha/beta hydrolase"/>
    <property type="match status" value="1"/>
</dbReference>
<accession>A0ABS6AY70</accession>
<dbReference type="GO" id="GO:0016787">
    <property type="term" value="F:hydrolase activity"/>
    <property type="evidence" value="ECO:0007669"/>
    <property type="project" value="UniProtKB-KW"/>
</dbReference>
<dbReference type="EMBL" id="JAHKNI010000003">
    <property type="protein sequence ID" value="MBU3061949.1"/>
    <property type="molecule type" value="Genomic_DNA"/>
</dbReference>